<dbReference type="InterPro" id="IPR009057">
    <property type="entry name" value="Homeodomain-like_sf"/>
</dbReference>
<dbReference type="SUPFAM" id="SSF46689">
    <property type="entry name" value="Homeodomain-like"/>
    <property type="match status" value="1"/>
</dbReference>
<feature type="DNA-binding region" description="H-T-H motif" evidence="2">
    <location>
        <begin position="33"/>
        <end position="52"/>
    </location>
</feature>
<dbReference type="KEGG" id="whr:OG579_17300"/>
<dbReference type="EMBL" id="CP108021">
    <property type="protein sequence ID" value="WUM19443.1"/>
    <property type="molecule type" value="Genomic_DNA"/>
</dbReference>
<evidence type="ECO:0000259" key="3">
    <source>
        <dbReference type="PROSITE" id="PS50977"/>
    </source>
</evidence>
<dbReference type="RefSeq" id="WP_045821765.1">
    <property type="nucleotide sequence ID" value="NZ_CP108021.1"/>
</dbReference>
<proteinExistence type="predicted"/>
<keyword evidence="1 2" id="KW-0238">DNA-binding</keyword>
<dbReference type="InterPro" id="IPR041583">
    <property type="entry name" value="TetR_C_31"/>
</dbReference>
<dbReference type="InterPro" id="IPR001647">
    <property type="entry name" value="HTH_TetR"/>
</dbReference>
<dbReference type="GO" id="GO:0003677">
    <property type="term" value="F:DNA binding"/>
    <property type="evidence" value="ECO:0007669"/>
    <property type="project" value="UniProtKB-UniRule"/>
</dbReference>
<protein>
    <submittedName>
        <fullName evidence="4">TetR family transcriptional regulator</fullName>
    </submittedName>
</protein>
<dbReference type="Gene3D" id="1.10.357.10">
    <property type="entry name" value="Tetracycline Repressor, domain 2"/>
    <property type="match status" value="1"/>
</dbReference>
<organism evidence="4 5">
    <name type="scientific">Williamsia herbipolensis</name>
    <dbReference type="NCBI Taxonomy" id="1603258"/>
    <lineage>
        <taxon>Bacteria</taxon>
        <taxon>Bacillati</taxon>
        <taxon>Actinomycetota</taxon>
        <taxon>Actinomycetes</taxon>
        <taxon>Mycobacteriales</taxon>
        <taxon>Nocardiaceae</taxon>
        <taxon>Williamsia</taxon>
    </lineage>
</organism>
<accession>A0AAU4K0D4</accession>
<sequence length="206" mass="22714">MTSAATPKGMRRRARLISAAAELLLEGGFDAVRHRAVADRAGLPLASTTYYFESLEDLIVEAVTFACHHDEEAIRLRSEMLTRRRRGHEATAEALADVFVGDGTTRDELTTRYEMIVLCARFPRLRPVLANRRKLLAGLHCEVLEKSGRVGSPERVHQLMAVVDGAVVGALADSVDDVMEVTRIALCDVVDVLAPVHADDRRLNSR</sequence>
<dbReference type="Pfam" id="PF17940">
    <property type="entry name" value="TetR_C_31"/>
    <property type="match status" value="1"/>
</dbReference>
<evidence type="ECO:0000313" key="5">
    <source>
        <dbReference type="Proteomes" id="UP001432128"/>
    </source>
</evidence>
<dbReference type="AlphaFoldDB" id="A0AAU4K0D4"/>
<name>A0AAU4K0D4_9NOCA</name>
<reference evidence="4 5" key="1">
    <citation type="submission" date="2022-10" db="EMBL/GenBank/DDBJ databases">
        <title>The complete genomes of actinobacterial strains from the NBC collection.</title>
        <authorList>
            <person name="Joergensen T.S."/>
            <person name="Alvarez Arevalo M."/>
            <person name="Sterndorff E.B."/>
            <person name="Faurdal D."/>
            <person name="Vuksanovic O."/>
            <person name="Mourched A.-S."/>
            <person name="Charusanti P."/>
            <person name="Shaw S."/>
            <person name="Blin K."/>
            <person name="Weber T."/>
        </authorList>
    </citation>
    <scope>NUCLEOTIDE SEQUENCE [LARGE SCALE GENOMIC DNA]</scope>
    <source>
        <strain evidence="4 5">NBC_00319</strain>
    </source>
</reference>
<feature type="domain" description="HTH tetR-type" evidence="3">
    <location>
        <begin position="10"/>
        <end position="70"/>
    </location>
</feature>
<dbReference type="PRINTS" id="PR00455">
    <property type="entry name" value="HTHTETR"/>
</dbReference>
<dbReference type="PROSITE" id="PS50977">
    <property type="entry name" value="HTH_TETR_2"/>
    <property type="match status" value="1"/>
</dbReference>
<gene>
    <name evidence="4" type="ORF">OG579_17300</name>
</gene>
<keyword evidence="5" id="KW-1185">Reference proteome</keyword>
<evidence type="ECO:0000256" key="2">
    <source>
        <dbReference type="PROSITE-ProRule" id="PRU00335"/>
    </source>
</evidence>
<dbReference type="Proteomes" id="UP001432128">
    <property type="component" value="Chromosome"/>
</dbReference>
<evidence type="ECO:0000256" key="1">
    <source>
        <dbReference type="ARBA" id="ARBA00023125"/>
    </source>
</evidence>
<dbReference type="Pfam" id="PF00440">
    <property type="entry name" value="TetR_N"/>
    <property type="match status" value="1"/>
</dbReference>
<evidence type="ECO:0000313" key="4">
    <source>
        <dbReference type="EMBL" id="WUM19443.1"/>
    </source>
</evidence>